<dbReference type="EMBL" id="JBHSDV010000005">
    <property type="protein sequence ID" value="MFC4388949.1"/>
    <property type="molecule type" value="Genomic_DNA"/>
</dbReference>
<evidence type="ECO:0000256" key="1">
    <source>
        <dbReference type="SAM" id="SignalP"/>
    </source>
</evidence>
<evidence type="ECO:0000313" key="3">
    <source>
        <dbReference type="Proteomes" id="UP001595880"/>
    </source>
</evidence>
<feature type="signal peptide" evidence="1">
    <location>
        <begin position="1"/>
        <end position="20"/>
    </location>
</feature>
<feature type="chain" id="PRO_5045573806" evidence="1">
    <location>
        <begin position="21"/>
        <end position="140"/>
    </location>
</feature>
<keyword evidence="3" id="KW-1185">Reference proteome</keyword>
<name>A0ABV8VWR5_9BACI</name>
<sequence>MKKILLLLLVLLLVTITACNTSDKSANKNQYTNDSELALGSNVSSNKEIDDALTKIISSPKESSNPGDYINENKTDFDYIVSKGSISLNYLTNRLESSLTDGLEEYIMATVCIEILGELNPVENWSSGKDWYEKYMSEKS</sequence>
<dbReference type="Proteomes" id="UP001595880">
    <property type="component" value="Unassembled WGS sequence"/>
</dbReference>
<evidence type="ECO:0000313" key="2">
    <source>
        <dbReference type="EMBL" id="MFC4388949.1"/>
    </source>
</evidence>
<protein>
    <submittedName>
        <fullName evidence="2">Uncharacterized protein</fullName>
    </submittedName>
</protein>
<dbReference type="RefSeq" id="WP_390200340.1">
    <property type="nucleotide sequence ID" value="NZ_JBHSDV010000005.1"/>
</dbReference>
<reference evidence="3" key="1">
    <citation type="journal article" date="2019" name="Int. J. Syst. Evol. Microbiol.">
        <title>The Global Catalogue of Microorganisms (GCM) 10K type strain sequencing project: providing services to taxonomists for standard genome sequencing and annotation.</title>
        <authorList>
            <consortium name="The Broad Institute Genomics Platform"/>
            <consortium name="The Broad Institute Genome Sequencing Center for Infectious Disease"/>
            <person name="Wu L."/>
            <person name="Ma J."/>
        </authorList>
    </citation>
    <scope>NUCLEOTIDE SEQUENCE [LARGE SCALE GENOMIC DNA]</scope>
    <source>
        <strain evidence="3">KACC 14058</strain>
    </source>
</reference>
<comment type="caution">
    <text evidence="2">The sequence shown here is derived from an EMBL/GenBank/DDBJ whole genome shotgun (WGS) entry which is preliminary data.</text>
</comment>
<gene>
    <name evidence="2" type="ORF">ACFOZ1_14190</name>
</gene>
<dbReference type="PROSITE" id="PS51257">
    <property type="entry name" value="PROKAR_LIPOPROTEIN"/>
    <property type="match status" value="1"/>
</dbReference>
<organism evidence="2 3">
    <name type="scientific">Gracilibacillus marinus</name>
    <dbReference type="NCBI Taxonomy" id="630535"/>
    <lineage>
        <taxon>Bacteria</taxon>
        <taxon>Bacillati</taxon>
        <taxon>Bacillota</taxon>
        <taxon>Bacilli</taxon>
        <taxon>Bacillales</taxon>
        <taxon>Bacillaceae</taxon>
        <taxon>Gracilibacillus</taxon>
    </lineage>
</organism>
<accession>A0ABV8VWR5</accession>
<keyword evidence="1" id="KW-0732">Signal</keyword>
<proteinExistence type="predicted"/>